<dbReference type="Proteomes" id="UP000297475">
    <property type="component" value="Unassembled WGS sequence"/>
</dbReference>
<reference evidence="2 3" key="1">
    <citation type="submission" date="2019-04" db="EMBL/GenBank/DDBJ databases">
        <title>Natronospirillum operosus gen. nov., sp. nov., a haloalkaliphilic satellite isolated from decaying biomass of laboratory culture of cyanobacterium Geitlerinema sp. and proposal of Natronospirillaceae fam. nov. and Saccharospirillaceae fam. nov.</title>
        <authorList>
            <person name="Kevbrin V."/>
            <person name="Boltyanskaya Y."/>
            <person name="Koziaeva V."/>
            <person name="Grouzdev D.S."/>
            <person name="Park M."/>
            <person name="Cho J."/>
        </authorList>
    </citation>
    <scope>NUCLEOTIDE SEQUENCE [LARGE SCALE GENOMIC DNA]</scope>
    <source>
        <strain evidence="2 3">G-116</strain>
    </source>
</reference>
<name>A0A4Z0W5B7_9GAMM</name>
<organism evidence="2 3">
    <name type="scientific">Natronospirillum operosum</name>
    <dbReference type="NCBI Taxonomy" id="2759953"/>
    <lineage>
        <taxon>Bacteria</taxon>
        <taxon>Pseudomonadati</taxon>
        <taxon>Pseudomonadota</taxon>
        <taxon>Gammaproteobacteria</taxon>
        <taxon>Oceanospirillales</taxon>
        <taxon>Natronospirillaceae</taxon>
        <taxon>Natronospirillum</taxon>
    </lineage>
</organism>
<keyword evidence="1" id="KW-0472">Membrane</keyword>
<evidence type="ECO:0008006" key="4">
    <source>
        <dbReference type="Google" id="ProtNLM"/>
    </source>
</evidence>
<feature type="transmembrane region" description="Helical" evidence="1">
    <location>
        <begin position="38"/>
        <end position="60"/>
    </location>
</feature>
<sequence>MKIPGISATLMTNILLSGLSGILLLAFPGLISDVMGGVPAWLLQGVGVGLLLFAAGVYGVRRALPDARSGVAWVLAFDVAWIVATPVVMVVFASQLSLWGHILLADVALIVTAFALLEWRWLKAPEVEAATG</sequence>
<keyword evidence="3" id="KW-1185">Reference proteome</keyword>
<feature type="transmembrane region" description="Helical" evidence="1">
    <location>
        <begin position="98"/>
        <end position="117"/>
    </location>
</feature>
<proteinExistence type="predicted"/>
<comment type="caution">
    <text evidence="2">The sequence shown here is derived from an EMBL/GenBank/DDBJ whole genome shotgun (WGS) entry which is preliminary data.</text>
</comment>
<accession>A0A4Z0W5B7</accession>
<evidence type="ECO:0000313" key="2">
    <source>
        <dbReference type="EMBL" id="TGG92842.1"/>
    </source>
</evidence>
<dbReference type="AlphaFoldDB" id="A0A4Z0W5B7"/>
<feature type="transmembrane region" description="Helical" evidence="1">
    <location>
        <begin position="12"/>
        <end position="32"/>
    </location>
</feature>
<feature type="transmembrane region" description="Helical" evidence="1">
    <location>
        <begin position="72"/>
        <end position="92"/>
    </location>
</feature>
<evidence type="ECO:0000313" key="3">
    <source>
        <dbReference type="Proteomes" id="UP000297475"/>
    </source>
</evidence>
<dbReference type="EMBL" id="SRMF01000004">
    <property type="protein sequence ID" value="TGG92842.1"/>
    <property type="molecule type" value="Genomic_DNA"/>
</dbReference>
<dbReference type="OrthoDB" id="6077979at2"/>
<keyword evidence="1" id="KW-1133">Transmembrane helix</keyword>
<evidence type="ECO:0000256" key="1">
    <source>
        <dbReference type="SAM" id="Phobius"/>
    </source>
</evidence>
<gene>
    <name evidence="2" type="ORF">E4656_11995</name>
</gene>
<dbReference type="RefSeq" id="WP_135483514.1">
    <property type="nucleotide sequence ID" value="NZ_SRMF01000004.1"/>
</dbReference>
<protein>
    <recommendedName>
        <fullName evidence="4">SPW repeat-containing protein</fullName>
    </recommendedName>
</protein>
<keyword evidence="1" id="KW-0812">Transmembrane</keyword>